<keyword evidence="3" id="KW-1185">Reference proteome</keyword>
<gene>
    <name evidence="2" type="ORF">SAMN06265376_107208</name>
</gene>
<proteinExistence type="predicted"/>
<dbReference type="InterPro" id="IPR050266">
    <property type="entry name" value="AB_hydrolase_sf"/>
</dbReference>
<protein>
    <submittedName>
        <fullName evidence="2">Pimeloyl-ACP methyl ester carboxylesterase</fullName>
    </submittedName>
</protein>
<accession>A0A239C9S7</accession>
<name>A0A239C9S7_9FLAO</name>
<sequence length="264" mass="29668">MPLSLGLTTTMKHELKTEGKFTYLEEGEGTPIIILHGLMGGLSNFDSVTDFFSKNGYKVVIPELPVYSMPLIKTGVKSFAKFLKEFIDHKNYDQVILLGNSMGGHVGLYHTKVYPQKVKGLVITGSSGLYESAMGESYPKRGDYEYIKKKAQGVFYNPDIATKEIVDEVYDTVNDRNKLIKTLAIAKSAIRHNMAQDLPDMNTPTCIIWGKQDSVTPPEVAEDFNKLLPDSDLFWIDKCGHAAMMEQPAIFNDILLDWLKKRSF</sequence>
<evidence type="ECO:0000259" key="1">
    <source>
        <dbReference type="Pfam" id="PF00561"/>
    </source>
</evidence>
<organism evidence="2 3">
    <name type="scientific">Dokdonia pacifica</name>
    <dbReference type="NCBI Taxonomy" id="1627892"/>
    <lineage>
        <taxon>Bacteria</taxon>
        <taxon>Pseudomonadati</taxon>
        <taxon>Bacteroidota</taxon>
        <taxon>Flavobacteriia</taxon>
        <taxon>Flavobacteriales</taxon>
        <taxon>Flavobacteriaceae</taxon>
        <taxon>Dokdonia</taxon>
    </lineage>
</organism>
<dbReference type="PANTHER" id="PTHR43798">
    <property type="entry name" value="MONOACYLGLYCEROL LIPASE"/>
    <property type="match status" value="1"/>
</dbReference>
<feature type="domain" description="AB hydrolase-1" evidence="1">
    <location>
        <begin position="190"/>
        <end position="248"/>
    </location>
</feature>
<reference evidence="2 3" key="1">
    <citation type="submission" date="2017-06" db="EMBL/GenBank/DDBJ databases">
        <authorList>
            <person name="Kim H.J."/>
            <person name="Triplett B.A."/>
        </authorList>
    </citation>
    <scope>NUCLEOTIDE SEQUENCE [LARGE SCALE GENOMIC DNA]</scope>
    <source>
        <strain evidence="2 3">DSM 25597</strain>
    </source>
</reference>
<evidence type="ECO:0000313" key="3">
    <source>
        <dbReference type="Proteomes" id="UP000198379"/>
    </source>
</evidence>
<evidence type="ECO:0000313" key="2">
    <source>
        <dbReference type="EMBL" id="SNS16977.1"/>
    </source>
</evidence>
<feature type="domain" description="AB hydrolase-1" evidence="1">
    <location>
        <begin position="31"/>
        <end position="149"/>
    </location>
</feature>
<dbReference type="Proteomes" id="UP000198379">
    <property type="component" value="Unassembled WGS sequence"/>
</dbReference>
<dbReference type="AlphaFoldDB" id="A0A239C9S7"/>
<dbReference type="InterPro" id="IPR000073">
    <property type="entry name" value="AB_hydrolase_1"/>
</dbReference>
<dbReference type="Pfam" id="PF00561">
    <property type="entry name" value="Abhydrolase_1"/>
    <property type="match status" value="2"/>
</dbReference>
<dbReference type="EMBL" id="FZNY01000007">
    <property type="protein sequence ID" value="SNS16977.1"/>
    <property type="molecule type" value="Genomic_DNA"/>
</dbReference>
<dbReference type="PRINTS" id="PR00111">
    <property type="entry name" value="ABHYDROLASE"/>
</dbReference>
<dbReference type="InterPro" id="IPR029058">
    <property type="entry name" value="AB_hydrolase_fold"/>
</dbReference>
<dbReference type="SUPFAM" id="SSF53474">
    <property type="entry name" value="alpha/beta-Hydrolases"/>
    <property type="match status" value="1"/>
</dbReference>
<dbReference type="Gene3D" id="3.40.50.1820">
    <property type="entry name" value="alpha/beta hydrolase"/>
    <property type="match status" value="1"/>
</dbReference>